<sequence length="252" mass="25440">MGDAWALQSGYGVRFEWGAAGAAQLGRDVDCTVVVDVLLFTTAVTVAADLGTRIVPCRWRDATAAEFAAGLGAELAVGRRAVTTASPWSLSPAALREAPAVPLLVLPSPNGSTLAASAGTPDVVAGALRNASAVADWLVRQGYGTVDRPVAVVAAGERRPDSGLRPALEDLLGAGAVIRGIQERLDAALSPEATSAAAVHTATADVAGTVAASSSGRQLITGGFADDVAVATEADASPHVPVLRDGVFVPER</sequence>
<accession>A0A372LUC9</accession>
<dbReference type="GO" id="GO:0050545">
    <property type="term" value="F:sulfopyruvate decarboxylase activity"/>
    <property type="evidence" value="ECO:0007669"/>
    <property type="project" value="TreeGrafter"/>
</dbReference>
<comment type="similarity">
    <text evidence="2">Belongs to the ComB family.</text>
</comment>
<comment type="catalytic activity">
    <reaction evidence="7">
        <text>(2R)-O-phospho-3-sulfolactate + H2O = (2R)-3-sulfolactate + phosphate</text>
        <dbReference type="Rhea" id="RHEA:23416"/>
        <dbReference type="ChEBI" id="CHEBI:15377"/>
        <dbReference type="ChEBI" id="CHEBI:15597"/>
        <dbReference type="ChEBI" id="CHEBI:43474"/>
        <dbReference type="ChEBI" id="CHEBI:58738"/>
        <dbReference type="EC" id="3.1.3.71"/>
    </reaction>
</comment>
<name>A0A372LUC9_9ACTN</name>
<dbReference type="EMBL" id="QUAK01000239">
    <property type="protein sequence ID" value="RFU82274.1"/>
    <property type="molecule type" value="Genomic_DNA"/>
</dbReference>
<evidence type="ECO:0000256" key="2">
    <source>
        <dbReference type="ARBA" id="ARBA00009997"/>
    </source>
</evidence>
<organism evidence="8 9">
    <name type="scientific">Streptomyces triticagri</name>
    <dbReference type="NCBI Taxonomy" id="2293568"/>
    <lineage>
        <taxon>Bacteria</taxon>
        <taxon>Bacillati</taxon>
        <taxon>Actinomycetota</taxon>
        <taxon>Actinomycetes</taxon>
        <taxon>Kitasatosporales</taxon>
        <taxon>Streptomycetaceae</taxon>
        <taxon>Streptomyces</taxon>
    </lineage>
</organism>
<dbReference type="Gene3D" id="3.90.1560.10">
    <property type="entry name" value="ComB-like"/>
    <property type="match status" value="1"/>
</dbReference>
<keyword evidence="6" id="KW-0460">Magnesium</keyword>
<dbReference type="EC" id="3.1.3.71" evidence="3"/>
<evidence type="ECO:0000256" key="6">
    <source>
        <dbReference type="ARBA" id="ARBA00022842"/>
    </source>
</evidence>
<evidence type="ECO:0000313" key="8">
    <source>
        <dbReference type="EMBL" id="RFU82274.1"/>
    </source>
</evidence>
<evidence type="ECO:0000256" key="1">
    <source>
        <dbReference type="ARBA" id="ARBA00001946"/>
    </source>
</evidence>
<dbReference type="Proteomes" id="UP000263094">
    <property type="component" value="Unassembled WGS sequence"/>
</dbReference>
<dbReference type="PANTHER" id="PTHR37311">
    <property type="entry name" value="2-PHOSPHOSULFOLACTATE PHOSPHATASE-RELATED"/>
    <property type="match status" value="1"/>
</dbReference>
<comment type="cofactor">
    <cofactor evidence="1">
        <name>Mg(2+)</name>
        <dbReference type="ChEBI" id="CHEBI:18420"/>
    </cofactor>
</comment>
<gene>
    <name evidence="8" type="ORF">DY218_33935</name>
</gene>
<evidence type="ECO:0000256" key="7">
    <source>
        <dbReference type="ARBA" id="ARBA00033711"/>
    </source>
</evidence>
<evidence type="ECO:0000256" key="5">
    <source>
        <dbReference type="ARBA" id="ARBA00022801"/>
    </source>
</evidence>
<evidence type="ECO:0000256" key="4">
    <source>
        <dbReference type="ARBA" id="ARBA00021948"/>
    </source>
</evidence>
<evidence type="ECO:0000313" key="9">
    <source>
        <dbReference type="Proteomes" id="UP000263094"/>
    </source>
</evidence>
<dbReference type="RefSeq" id="WP_128560010.1">
    <property type="nucleotide sequence ID" value="NZ_QUAK01000239.1"/>
</dbReference>
<dbReference type="OrthoDB" id="8588453at2"/>
<dbReference type="InterPro" id="IPR005238">
    <property type="entry name" value="ComB-like"/>
</dbReference>
<evidence type="ECO:0000256" key="3">
    <source>
        <dbReference type="ARBA" id="ARBA00012953"/>
    </source>
</evidence>
<keyword evidence="5" id="KW-0378">Hydrolase</keyword>
<proteinExistence type="inferred from homology"/>
<reference evidence="8 9" key="1">
    <citation type="submission" date="2018-08" db="EMBL/GenBank/DDBJ databases">
        <title>Isolation, diversity and antifungal activity of Actinobacteria from wheat.</title>
        <authorList>
            <person name="Han C."/>
        </authorList>
    </citation>
    <scope>NUCLEOTIDE SEQUENCE [LARGE SCALE GENOMIC DNA]</scope>
    <source>
        <strain evidence="8 9">NEAU-YY421</strain>
    </source>
</reference>
<comment type="caution">
    <text evidence="8">The sequence shown here is derived from an EMBL/GenBank/DDBJ whole genome shotgun (WGS) entry which is preliminary data.</text>
</comment>
<protein>
    <recommendedName>
        <fullName evidence="4">Probable 2-phosphosulfolactate phosphatase</fullName>
        <ecNumber evidence="3">3.1.3.71</ecNumber>
    </recommendedName>
</protein>
<dbReference type="Pfam" id="PF04029">
    <property type="entry name" value="2-ph_phosp"/>
    <property type="match status" value="1"/>
</dbReference>
<dbReference type="InterPro" id="IPR036702">
    <property type="entry name" value="ComB-like_sf"/>
</dbReference>
<keyword evidence="9" id="KW-1185">Reference proteome</keyword>
<dbReference type="GO" id="GO:0000287">
    <property type="term" value="F:magnesium ion binding"/>
    <property type="evidence" value="ECO:0007669"/>
    <property type="project" value="InterPro"/>
</dbReference>
<dbReference type="PANTHER" id="PTHR37311:SF1">
    <property type="entry name" value="2-PHOSPHOSULFOLACTATE PHOSPHATASE-RELATED"/>
    <property type="match status" value="1"/>
</dbReference>
<dbReference type="AlphaFoldDB" id="A0A372LUC9"/>
<dbReference type="SUPFAM" id="SSF142823">
    <property type="entry name" value="ComB-like"/>
    <property type="match status" value="1"/>
</dbReference>
<dbReference type="GO" id="GO:0050532">
    <property type="term" value="F:2-phosphosulfolactate phosphatase activity"/>
    <property type="evidence" value="ECO:0007669"/>
    <property type="project" value="UniProtKB-EC"/>
</dbReference>